<evidence type="ECO:0000313" key="9">
    <source>
        <dbReference type="Proteomes" id="UP001314261"/>
    </source>
</evidence>
<feature type="transmembrane region" description="Helical" evidence="6">
    <location>
        <begin position="246"/>
        <end position="268"/>
    </location>
</feature>
<accession>A0ABM9MNS3</accession>
<keyword evidence="5 6" id="KW-0472">Membrane</keyword>
<dbReference type="InterPro" id="IPR051337">
    <property type="entry name" value="OPA_Antiporter"/>
</dbReference>
<keyword evidence="3 6" id="KW-0812">Transmembrane</keyword>
<evidence type="ECO:0000259" key="7">
    <source>
        <dbReference type="PROSITE" id="PS50850"/>
    </source>
</evidence>
<feature type="transmembrane region" description="Helical" evidence="6">
    <location>
        <begin position="288"/>
        <end position="307"/>
    </location>
</feature>
<feature type="transmembrane region" description="Helical" evidence="6">
    <location>
        <begin position="180"/>
        <end position="199"/>
    </location>
</feature>
<sequence length="448" mass="49439">MFATNGVKKVPNQKAEYHRRQIGVLLATSFSYIGYYVIRLVFTTEQVRIMKVYSFDIGQVGLILSTFGVGYGIAKIFMGALVDRLNARWFLAIGLYLSAFFNLLIGFTKDFKIILLLMLLIAVTQSMGAPACQRQISLWFSKKKRGTTFSICASAHNAGAFFCVASIQLATFLFAGSLTMVFVVASAFSALIATLMLLINTDTPESVGLPDIGTYSGYVEVDAKGRACTEKKTELSIRQVFLHSILLNRVVWLVTLTSMSIYIVRYGILSWIPSYLPTKGFSVTWAKWFVGIFEVSAVPGVIALGALSDYLDGRRAMICLVSVLAMLGCLVMYFTTSNRVLLIAVLFLLGTLIYTPLSLVGLMVNEAVPNYALGLSTGFMGFFQYIFGETIATALIGLLVKSFGWQMGANVIYLAGLIALILLLRLVVEERHLRLIEKTTNQQLARKK</sequence>
<dbReference type="PANTHER" id="PTHR43826:SF6">
    <property type="entry name" value="GLYCEROL-3-PHOSPHATE TRANSPORTER"/>
    <property type="match status" value="1"/>
</dbReference>
<reference evidence="8 9" key="1">
    <citation type="submission" date="2023-10" db="EMBL/GenBank/DDBJ databases">
        <authorList>
            <person name="Botero Cardona J."/>
        </authorList>
    </citation>
    <scope>NUCLEOTIDE SEQUENCE [LARGE SCALE GENOMIC DNA]</scope>
    <source>
        <strain evidence="8 9">R-54839</strain>
    </source>
</reference>
<feature type="transmembrane region" description="Helical" evidence="6">
    <location>
        <begin position="62"/>
        <end position="82"/>
    </location>
</feature>
<keyword evidence="4 6" id="KW-1133">Transmembrane helix</keyword>
<feature type="transmembrane region" description="Helical" evidence="6">
    <location>
        <begin position="21"/>
        <end position="42"/>
    </location>
</feature>
<feature type="domain" description="Major facilitator superfamily (MFS) profile" evidence="7">
    <location>
        <begin position="23"/>
        <end position="434"/>
    </location>
</feature>
<dbReference type="RefSeq" id="WP_187753308.1">
    <property type="nucleotide sequence ID" value="NZ_CAUZLN010000001.1"/>
</dbReference>
<proteinExistence type="predicted"/>
<evidence type="ECO:0000313" key="8">
    <source>
        <dbReference type="EMBL" id="CAK1228571.1"/>
    </source>
</evidence>
<dbReference type="Pfam" id="PF07690">
    <property type="entry name" value="MFS_1"/>
    <property type="match status" value="1"/>
</dbReference>
<evidence type="ECO:0000256" key="3">
    <source>
        <dbReference type="ARBA" id="ARBA00022692"/>
    </source>
</evidence>
<comment type="caution">
    <text evidence="8">The sequence shown here is derived from an EMBL/GenBank/DDBJ whole genome shotgun (WGS) entry which is preliminary data.</text>
</comment>
<feature type="transmembrane region" description="Helical" evidence="6">
    <location>
        <begin position="153"/>
        <end position="174"/>
    </location>
</feature>
<feature type="transmembrane region" description="Helical" evidence="6">
    <location>
        <begin position="340"/>
        <end position="364"/>
    </location>
</feature>
<dbReference type="InterPro" id="IPR000849">
    <property type="entry name" value="Sugar_P_transporter"/>
</dbReference>
<dbReference type="Proteomes" id="UP001314261">
    <property type="component" value="Unassembled WGS sequence"/>
</dbReference>
<evidence type="ECO:0000256" key="2">
    <source>
        <dbReference type="ARBA" id="ARBA00022448"/>
    </source>
</evidence>
<dbReference type="PANTHER" id="PTHR43826">
    <property type="entry name" value="GLUCOSE-6-PHOSPHATE EXCHANGER SLC37A4"/>
    <property type="match status" value="1"/>
</dbReference>
<feature type="transmembrane region" description="Helical" evidence="6">
    <location>
        <begin position="411"/>
        <end position="428"/>
    </location>
</feature>
<name>A0ABM9MNS3_9LACO</name>
<feature type="transmembrane region" description="Helical" evidence="6">
    <location>
        <begin position="316"/>
        <end position="334"/>
    </location>
</feature>
<feature type="transmembrane region" description="Helical" evidence="6">
    <location>
        <begin position="89"/>
        <end position="107"/>
    </location>
</feature>
<evidence type="ECO:0000256" key="1">
    <source>
        <dbReference type="ARBA" id="ARBA00004651"/>
    </source>
</evidence>
<dbReference type="EMBL" id="CAUZLR010000001">
    <property type="protein sequence ID" value="CAK1228571.1"/>
    <property type="molecule type" value="Genomic_DNA"/>
</dbReference>
<dbReference type="InterPro" id="IPR020846">
    <property type="entry name" value="MFS_dom"/>
</dbReference>
<gene>
    <name evidence="8" type="ORF">R54839_PPFHFPJH_00317</name>
</gene>
<dbReference type="InterPro" id="IPR011701">
    <property type="entry name" value="MFS"/>
</dbReference>
<comment type="subcellular location">
    <subcellularLocation>
        <location evidence="1">Cell membrane</location>
        <topology evidence="1">Multi-pass membrane protein</topology>
    </subcellularLocation>
</comment>
<protein>
    <submittedName>
        <fullName evidence="8">Sugar phosphate permease (UhpC)</fullName>
    </submittedName>
</protein>
<dbReference type="Gene3D" id="1.20.1250.20">
    <property type="entry name" value="MFS general substrate transporter like domains"/>
    <property type="match status" value="2"/>
</dbReference>
<keyword evidence="9" id="KW-1185">Reference proteome</keyword>
<evidence type="ECO:0000256" key="5">
    <source>
        <dbReference type="ARBA" id="ARBA00023136"/>
    </source>
</evidence>
<evidence type="ECO:0000256" key="6">
    <source>
        <dbReference type="SAM" id="Phobius"/>
    </source>
</evidence>
<keyword evidence="2" id="KW-0813">Transport</keyword>
<dbReference type="PROSITE" id="PS50850">
    <property type="entry name" value="MFS"/>
    <property type="match status" value="1"/>
</dbReference>
<dbReference type="InterPro" id="IPR036259">
    <property type="entry name" value="MFS_trans_sf"/>
</dbReference>
<organism evidence="8 9">
    <name type="scientific">Fructobacillus fructosus</name>
    <dbReference type="NCBI Taxonomy" id="1631"/>
    <lineage>
        <taxon>Bacteria</taxon>
        <taxon>Bacillati</taxon>
        <taxon>Bacillota</taxon>
        <taxon>Bacilli</taxon>
        <taxon>Lactobacillales</taxon>
        <taxon>Lactobacillaceae</taxon>
        <taxon>Fructobacillus</taxon>
    </lineage>
</organism>
<dbReference type="SUPFAM" id="SSF103473">
    <property type="entry name" value="MFS general substrate transporter"/>
    <property type="match status" value="1"/>
</dbReference>
<evidence type="ECO:0000256" key="4">
    <source>
        <dbReference type="ARBA" id="ARBA00022989"/>
    </source>
</evidence>
<feature type="transmembrane region" description="Helical" evidence="6">
    <location>
        <begin position="113"/>
        <end position="132"/>
    </location>
</feature>
<dbReference type="PIRSF" id="PIRSF002808">
    <property type="entry name" value="Hexose_phosphate_transp"/>
    <property type="match status" value="1"/>
</dbReference>
<feature type="transmembrane region" description="Helical" evidence="6">
    <location>
        <begin position="371"/>
        <end position="399"/>
    </location>
</feature>